<keyword evidence="6" id="KW-1185">Reference proteome</keyword>
<dbReference type="InterPro" id="IPR036388">
    <property type="entry name" value="WH-like_DNA-bd_sf"/>
</dbReference>
<evidence type="ECO:0000313" key="5">
    <source>
        <dbReference type="EMBL" id="SDE27998.1"/>
    </source>
</evidence>
<dbReference type="Gene3D" id="1.10.10.10">
    <property type="entry name" value="Winged helix-like DNA-binding domain superfamily/Winged helix DNA-binding domain"/>
    <property type="match status" value="1"/>
</dbReference>
<feature type="domain" description="HTH luxR-type" evidence="4">
    <location>
        <begin position="1"/>
        <end position="57"/>
    </location>
</feature>
<dbReference type="CDD" id="cd06170">
    <property type="entry name" value="LuxR_C_like"/>
    <property type="match status" value="1"/>
</dbReference>
<dbReference type="RefSeq" id="WP_091039742.1">
    <property type="nucleotide sequence ID" value="NZ_FNAD01000017.1"/>
</dbReference>
<dbReference type="InterPro" id="IPR000792">
    <property type="entry name" value="Tscrpt_reg_LuxR_C"/>
</dbReference>
<proteinExistence type="predicted"/>
<dbReference type="PRINTS" id="PR00038">
    <property type="entry name" value="HTHLUXR"/>
</dbReference>
<dbReference type="SUPFAM" id="SSF46894">
    <property type="entry name" value="C-terminal effector domain of the bipartite response regulators"/>
    <property type="match status" value="1"/>
</dbReference>
<dbReference type="OrthoDB" id="4457864at2"/>
<dbReference type="InterPro" id="IPR016032">
    <property type="entry name" value="Sig_transdc_resp-reg_C-effctor"/>
</dbReference>
<dbReference type="STRING" id="58114.SAMN05216270_11737"/>
<dbReference type="AlphaFoldDB" id="A0A1G7BLK8"/>
<accession>A0A1G7BLK8</accession>
<reference evidence="6" key="1">
    <citation type="submission" date="2016-10" db="EMBL/GenBank/DDBJ databases">
        <authorList>
            <person name="Varghese N."/>
            <person name="Submissions S."/>
        </authorList>
    </citation>
    <scope>NUCLEOTIDE SEQUENCE [LARGE SCALE GENOMIC DNA]</scope>
    <source>
        <strain evidence="6">CGMCC 4.3516</strain>
    </source>
</reference>
<dbReference type="Pfam" id="PF00196">
    <property type="entry name" value="GerE"/>
    <property type="match status" value="1"/>
</dbReference>
<keyword evidence="3" id="KW-0804">Transcription</keyword>
<keyword evidence="5" id="KW-0808">Transferase</keyword>
<keyword evidence="5" id="KW-0723">Serine/threonine-protein kinase</keyword>
<dbReference type="PROSITE" id="PS50043">
    <property type="entry name" value="HTH_LUXR_2"/>
    <property type="match status" value="1"/>
</dbReference>
<dbReference type="PANTHER" id="PTHR44688">
    <property type="entry name" value="DNA-BINDING TRANSCRIPTIONAL ACTIVATOR DEVR_DOSR"/>
    <property type="match status" value="1"/>
</dbReference>
<sequence>MPLPLSARDPEVAQLTGQGLTNTEIAEPLFISRSTVETHQEHIREKLHLSSRYEVKA</sequence>
<dbReference type="PROSITE" id="PS00622">
    <property type="entry name" value="HTH_LUXR_1"/>
    <property type="match status" value="1"/>
</dbReference>
<dbReference type="PANTHER" id="PTHR44688:SF16">
    <property type="entry name" value="DNA-BINDING TRANSCRIPTIONAL ACTIVATOR DEVR_DOSR"/>
    <property type="match status" value="1"/>
</dbReference>
<evidence type="ECO:0000256" key="2">
    <source>
        <dbReference type="ARBA" id="ARBA00023125"/>
    </source>
</evidence>
<gene>
    <name evidence="5" type="ORF">SAMN05216270_11737</name>
</gene>
<dbReference type="Proteomes" id="UP000198949">
    <property type="component" value="Unassembled WGS sequence"/>
</dbReference>
<keyword evidence="1" id="KW-0805">Transcription regulation</keyword>
<organism evidence="5 6">
    <name type="scientific">Glycomyces harbinensis</name>
    <dbReference type="NCBI Taxonomy" id="58114"/>
    <lineage>
        <taxon>Bacteria</taxon>
        <taxon>Bacillati</taxon>
        <taxon>Actinomycetota</taxon>
        <taxon>Actinomycetes</taxon>
        <taxon>Glycomycetales</taxon>
        <taxon>Glycomycetaceae</taxon>
        <taxon>Glycomyces</taxon>
    </lineage>
</organism>
<dbReference type="GO" id="GO:0004674">
    <property type="term" value="F:protein serine/threonine kinase activity"/>
    <property type="evidence" value="ECO:0007669"/>
    <property type="project" value="UniProtKB-KW"/>
</dbReference>
<evidence type="ECO:0000256" key="1">
    <source>
        <dbReference type="ARBA" id="ARBA00023015"/>
    </source>
</evidence>
<dbReference type="EMBL" id="FNAD01000017">
    <property type="protein sequence ID" value="SDE27998.1"/>
    <property type="molecule type" value="Genomic_DNA"/>
</dbReference>
<keyword evidence="2" id="KW-0238">DNA-binding</keyword>
<evidence type="ECO:0000259" key="4">
    <source>
        <dbReference type="PROSITE" id="PS50043"/>
    </source>
</evidence>
<protein>
    <submittedName>
        <fullName evidence="5">Non-specific serine/threonine protein kinase</fullName>
    </submittedName>
</protein>
<evidence type="ECO:0000256" key="3">
    <source>
        <dbReference type="ARBA" id="ARBA00023163"/>
    </source>
</evidence>
<dbReference type="GO" id="GO:0003677">
    <property type="term" value="F:DNA binding"/>
    <property type="evidence" value="ECO:0007669"/>
    <property type="project" value="UniProtKB-KW"/>
</dbReference>
<name>A0A1G7BLK8_9ACTN</name>
<keyword evidence="5" id="KW-0418">Kinase</keyword>
<evidence type="ECO:0000313" key="6">
    <source>
        <dbReference type="Proteomes" id="UP000198949"/>
    </source>
</evidence>
<dbReference type="SMART" id="SM00421">
    <property type="entry name" value="HTH_LUXR"/>
    <property type="match status" value="1"/>
</dbReference>
<dbReference type="GO" id="GO:0006355">
    <property type="term" value="P:regulation of DNA-templated transcription"/>
    <property type="evidence" value="ECO:0007669"/>
    <property type="project" value="InterPro"/>
</dbReference>